<evidence type="ECO:0000259" key="10">
    <source>
        <dbReference type="Pfam" id="PF23231"/>
    </source>
</evidence>
<comment type="subcellular location">
    <subcellularLocation>
        <location evidence="1">Nucleus</location>
    </subcellularLocation>
</comment>
<protein>
    <recommendedName>
        <fullName evidence="8">Pre-mRNA-splicing factor SYF1</fullName>
    </recommendedName>
</protein>
<feature type="domain" description="Pre-mRNA-splicing factor SYF1 central HAT repeats" evidence="9">
    <location>
        <begin position="234"/>
        <end position="363"/>
    </location>
</feature>
<keyword evidence="3" id="KW-0507">mRNA processing</keyword>
<evidence type="ECO:0000313" key="12">
    <source>
        <dbReference type="EMBL" id="RKP32003.1"/>
    </source>
</evidence>
<keyword evidence="7" id="KW-0539">Nucleus</keyword>
<evidence type="ECO:0000256" key="1">
    <source>
        <dbReference type="ARBA" id="ARBA00004123"/>
    </source>
</evidence>
<evidence type="ECO:0000256" key="5">
    <source>
        <dbReference type="ARBA" id="ARBA00022737"/>
    </source>
</evidence>
<keyword evidence="4" id="KW-0747">Spliceosome</keyword>
<dbReference type="InterPro" id="IPR045075">
    <property type="entry name" value="Syf1-like"/>
</dbReference>
<gene>
    <name evidence="12" type="ORF">METBISCDRAFT_12918</name>
</gene>
<sequence>MNLDALIGEESVPFEEALLKDPEIEDLWLDYVQANEGHFERSAFILERAVSSLPASQSLWNAYLQLPWRAEDSERLEALYGRALQILHDTPALWLQYLEMMKNKGNVHEYSQKLDRALFNLHYTHHKAIWQEYLELADSERGDLGVSVYTRLFEVQDSEDCPISIDKCECVLKIAQFGDIDCALTLLQKVPRNQVRVHEKESLTLSIILDILISSNEFTNASQFERLVLDAALDIPDRQSKYLLKAASFFEKMLDRNKARYYYCRALELATSMKSLAFAFEGYTNFLEKELEDLNDKHSADELELRMDFLLQIIDNQPIFANDILLKTEPDNIDLWLDRVNIYRAKNMTSEVIVTLISAIKSINPLGAFSRENNTLAKIWSEYANLYTSLGDTKTAQFIYSRAVKSQYKSADELAEIYIMWCELALLDSDEEAFNLIELILLVTPRNSDEIKVNASNLSVQERVFKSTHLWAFYIDLIRSMGDEEQYVRKLKTAYETMMRLKVITLRMLFQYTDFLSERGELEACYSAYEAGIACFKSSTPLVRIWESYLRRLIANEKHEKVIDAFERCLLSHIPGHLVTGIFDMYSSYIKRSGSLAKSIKCQLRAIEYLTAAYSQTTNTENLNKIVDDKFQIYRRLLTALISDLKDTELFRNTMVSAIKDTQLSLSMDVELSQVLARFELSSGEIPRARALYKHAASLAHPDSRVLSLIWAEWTQFEVDNGSESTYKDMLLFKRLVGKEYEAIDDYKSELNPMGFVRAKTIQKDDVGLGPTVAQDPNAIEIDMDM</sequence>
<organism evidence="12 13">
    <name type="scientific">Metschnikowia bicuspidata</name>
    <dbReference type="NCBI Taxonomy" id="27322"/>
    <lineage>
        <taxon>Eukaryota</taxon>
        <taxon>Fungi</taxon>
        <taxon>Dikarya</taxon>
        <taxon>Ascomycota</taxon>
        <taxon>Saccharomycotina</taxon>
        <taxon>Pichiomycetes</taxon>
        <taxon>Metschnikowiaceae</taxon>
        <taxon>Metschnikowia</taxon>
    </lineage>
</organism>
<evidence type="ECO:0000256" key="6">
    <source>
        <dbReference type="ARBA" id="ARBA00023187"/>
    </source>
</evidence>
<name>A0A4P9ZGE8_9ASCO</name>
<keyword evidence="6" id="KW-0508">mRNA splicing</keyword>
<proteinExistence type="inferred from homology"/>
<evidence type="ECO:0000256" key="2">
    <source>
        <dbReference type="ARBA" id="ARBA00008644"/>
    </source>
</evidence>
<dbReference type="Proteomes" id="UP000268321">
    <property type="component" value="Unassembled WGS sequence"/>
</dbReference>
<keyword evidence="13" id="KW-1185">Reference proteome</keyword>
<dbReference type="GO" id="GO:0071014">
    <property type="term" value="C:post-mRNA release spliceosomal complex"/>
    <property type="evidence" value="ECO:0007669"/>
    <property type="project" value="TreeGrafter"/>
</dbReference>
<dbReference type="Gene3D" id="1.25.40.10">
    <property type="entry name" value="Tetratricopeptide repeat domain"/>
    <property type="match status" value="3"/>
</dbReference>
<dbReference type="InterPro" id="IPR056350">
    <property type="entry name" value="HAT_Syf1_central"/>
</dbReference>
<feature type="domain" description="Pre-mRNA-splicing factor Syf1-like N-terminal HAT-repeats" evidence="11">
    <location>
        <begin position="11"/>
        <end position="156"/>
    </location>
</feature>
<evidence type="ECO:0000256" key="8">
    <source>
        <dbReference type="ARBA" id="ARBA00039472"/>
    </source>
</evidence>
<evidence type="ECO:0000259" key="9">
    <source>
        <dbReference type="Pfam" id="PF23220"/>
    </source>
</evidence>
<evidence type="ECO:0000313" key="13">
    <source>
        <dbReference type="Proteomes" id="UP000268321"/>
    </source>
</evidence>
<dbReference type="InterPro" id="IPR055430">
    <property type="entry name" value="HAT_Syf1_CNRKL1_C"/>
</dbReference>
<dbReference type="GO" id="GO:0071007">
    <property type="term" value="C:U2-type catalytic step 2 spliceosome"/>
    <property type="evidence" value="ECO:0007669"/>
    <property type="project" value="TreeGrafter"/>
</dbReference>
<dbReference type="Pfam" id="PF23220">
    <property type="entry name" value="HAT_Syf1_M"/>
    <property type="match status" value="1"/>
</dbReference>
<dbReference type="Pfam" id="PF23233">
    <property type="entry name" value="HAT_Syf1_CNRKL1_N"/>
    <property type="match status" value="1"/>
</dbReference>
<dbReference type="AlphaFoldDB" id="A0A4P9ZGE8"/>
<dbReference type="Pfam" id="PF23231">
    <property type="entry name" value="HAT_Syf1_CNRKL1_C"/>
    <property type="match status" value="1"/>
</dbReference>
<dbReference type="InterPro" id="IPR003107">
    <property type="entry name" value="HAT"/>
</dbReference>
<feature type="domain" description="Pre-mRNA-splicing factor Syf1/CRNKL1-like C-terminal HAT-repeats" evidence="10">
    <location>
        <begin position="374"/>
        <end position="743"/>
    </location>
</feature>
<dbReference type="InterPro" id="IPR055433">
    <property type="entry name" value="HAT_Syf1-like_N"/>
</dbReference>
<dbReference type="PANTHER" id="PTHR11246:SF5">
    <property type="entry name" value="PRE-MRNA-SPLICING FACTOR SYF1"/>
    <property type="match status" value="1"/>
</dbReference>
<comment type="similarity">
    <text evidence="2">Belongs to the crooked-neck family.</text>
</comment>
<dbReference type="OrthoDB" id="10067343at2759"/>
<dbReference type="GO" id="GO:0000349">
    <property type="term" value="P:generation of catalytic spliceosome for first transesterification step"/>
    <property type="evidence" value="ECO:0007669"/>
    <property type="project" value="TreeGrafter"/>
</dbReference>
<evidence type="ECO:0000256" key="7">
    <source>
        <dbReference type="ARBA" id="ARBA00023242"/>
    </source>
</evidence>
<accession>A0A4P9ZGE8</accession>
<reference evidence="13" key="1">
    <citation type="journal article" date="2018" name="Nat. Microbiol.">
        <title>Leveraging single-cell genomics to expand the fungal tree of life.</title>
        <authorList>
            <person name="Ahrendt S.R."/>
            <person name="Quandt C.A."/>
            <person name="Ciobanu D."/>
            <person name="Clum A."/>
            <person name="Salamov A."/>
            <person name="Andreopoulos B."/>
            <person name="Cheng J.F."/>
            <person name="Woyke T."/>
            <person name="Pelin A."/>
            <person name="Henrissat B."/>
            <person name="Reynolds N.K."/>
            <person name="Benny G.L."/>
            <person name="Smith M.E."/>
            <person name="James T.Y."/>
            <person name="Grigoriev I.V."/>
        </authorList>
    </citation>
    <scope>NUCLEOTIDE SEQUENCE [LARGE SCALE GENOMIC DNA]</scope>
    <source>
        <strain evidence="13">Baker2002</strain>
    </source>
</reference>
<dbReference type="EMBL" id="ML004435">
    <property type="protein sequence ID" value="RKP32003.1"/>
    <property type="molecule type" value="Genomic_DNA"/>
</dbReference>
<dbReference type="PANTHER" id="PTHR11246">
    <property type="entry name" value="PRE-MRNA SPLICING FACTOR"/>
    <property type="match status" value="1"/>
</dbReference>
<dbReference type="InterPro" id="IPR011990">
    <property type="entry name" value="TPR-like_helical_dom_sf"/>
</dbReference>
<evidence type="ECO:0000256" key="4">
    <source>
        <dbReference type="ARBA" id="ARBA00022728"/>
    </source>
</evidence>
<dbReference type="GO" id="GO:0000974">
    <property type="term" value="C:Prp19 complex"/>
    <property type="evidence" value="ECO:0007669"/>
    <property type="project" value="TreeGrafter"/>
</dbReference>
<evidence type="ECO:0000256" key="3">
    <source>
        <dbReference type="ARBA" id="ARBA00022664"/>
    </source>
</evidence>
<keyword evidence="5" id="KW-0677">Repeat</keyword>
<dbReference type="SUPFAM" id="SSF48452">
    <property type="entry name" value="TPR-like"/>
    <property type="match status" value="2"/>
</dbReference>
<dbReference type="SMART" id="SM00386">
    <property type="entry name" value="HAT"/>
    <property type="match status" value="8"/>
</dbReference>
<evidence type="ECO:0000259" key="11">
    <source>
        <dbReference type="Pfam" id="PF23233"/>
    </source>
</evidence>